<dbReference type="Pfam" id="PF02801">
    <property type="entry name" value="Ketoacyl-synt_C"/>
    <property type="match status" value="1"/>
</dbReference>
<keyword evidence="2 9" id="KW-0444">Lipid biosynthesis</keyword>
<name>A0A448YN07_BRENA</name>
<dbReference type="InterPro" id="IPR020841">
    <property type="entry name" value="PKS_Beta-ketoAc_synthase_dom"/>
</dbReference>
<keyword evidence="5" id="KW-0443">Lipid metabolism</keyword>
<evidence type="ECO:0000256" key="1">
    <source>
        <dbReference type="ARBA" id="ARBA00008467"/>
    </source>
</evidence>
<organism evidence="13 14">
    <name type="scientific">Brettanomyces naardenensis</name>
    <name type="common">Yeast</name>
    <dbReference type="NCBI Taxonomy" id="13370"/>
    <lineage>
        <taxon>Eukaryota</taxon>
        <taxon>Fungi</taxon>
        <taxon>Dikarya</taxon>
        <taxon>Ascomycota</taxon>
        <taxon>Saccharomycotina</taxon>
        <taxon>Pichiomycetes</taxon>
        <taxon>Pichiales</taxon>
        <taxon>Pichiaceae</taxon>
        <taxon>Brettanomyces</taxon>
    </lineage>
</organism>
<reference evidence="13 14" key="1">
    <citation type="submission" date="2018-12" db="EMBL/GenBank/DDBJ databases">
        <authorList>
            <person name="Tiukova I."/>
            <person name="Dainat J."/>
        </authorList>
    </citation>
    <scope>NUCLEOTIDE SEQUENCE [LARGE SCALE GENOMIC DNA]</scope>
</reference>
<evidence type="ECO:0000256" key="3">
    <source>
        <dbReference type="ARBA" id="ARBA00022679"/>
    </source>
</evidence>
<dbReference type="GO" id="GO:0004315">
    <property type="term" value="F:3-oxoacyl-[acyl-carrier-protein] synthase activity"/>
    <property type="evidence" value="ECO:0007669"/>
    <property type="project" value="UniProtKB-EC"/>
</dbReference>
<dbReference type="PANTHER" id="PTHR11712:SF336">
    <property type="entry name" value="3-OXOACYL-[ACYL-CARRIER-PROTEIN] SYNTHASE, MITOCHONDRIAL"/>
    <property type="match status" value="1"/>
</dbReference>
<dbReference type="InterPro" id="IPR014031">
    <property type="entry name" value="Ketoacyl_synth_C"/>
</dbReference>
<dbReference type="InterPro" id="IPR000794">
    <property type="entry name" value="Beta-ketoacyl_synthase"/>
</dbReference>
<dbReference type="Pfam" id="PF00109">
    <property type="entry name" value="ketoacyl-synt"/>
    <property type="match status" value="1"/>
</dbReference>
<dbReference type="OrthoDB" id="5334845at2759"/>
<keyword evidence="14" id="KW-1185">Reference proteome</keyword>
<dbReference type="PANTHER" id="PTHR11712">
    <property type="entry name" value="POLYKETIDE SYNTHASE-RELATED"/>
    <property type="match status" value="1"/>
</dbReference>
<feature type="active site" description="For beta-ketoacyl synthase activity" evidence="10">
    <location>
        <position position="174"/>
    </location>
</feature>
<dbReference type="PROSITE" id="PS00606">
    <property type="entry name" value="KS3_1"/>
    <property type="match status" value="1"/>
</dbReference>
<dbReference type="InterPro" id="IPR016039">
    <property type="entry name" value="Thiolase-like"/>
</dbReference>
<evidence type="ECO:0000256" key="4">
    <source>
        <dbReference type="ARBA" id="ARBA00022832"/>
    </source>
</evidence>
<evidence type="ECO:0000313" key="14">
    <source>
        <dbReference type="Proteomes" id="UP000290900"/>
    </source>
</evidence>
<evidence type="ECO:0000256" key="11">
    <source>
        <dbReference type="RuleBase" id="RU003694"/>
    </source>
</evidence>
<accession>A0A448YN07</accession>
<evidence type="ECO:0000256" key="5">
    <source>
        <dbReference type="ARBA" id="ARBA00023098"/>
    </source>
</evidence>
<dbReference type="EMBL" id="CAACVR010000023">
    <property type="protein sequence ID" value="VEU22329.1"/>
    <property type="molecule type" value="Genomic_DNA"/>
</dbReference>
<dbReference type="Proteomes" id="UP000290900">
    <property type="component" value="Unassembled WGS sequence"/>
</dbReference>
<keyword evidence="7" id="KW-0012">Acyltransferase</keyword>
<evidence type="ECO:0000256" key="6">
    <source>
        <dbReference type="ARBA" id="ARBA00023160"/>
    </source>
</evidence>
<dbReference type="PIRSF" id="PIRSF000447">
    <property type="entry name" value="KAS_II"/>
    <property type="match status" value="1"/>
</dbReference>
<dbReference type="Gene3D" id="3.40.47.10">
    <property type="match status" value="1"/>
</dbReference>
<dbReference type="InParanoid" id="A0A448YN07"/>
<evidence type="ECO:0000256" key="2">
    <source>
        <dbReference type="ARBA" id="ARBA00022516"/>
    </source>
</evidence>
<sequence>MSKVVITGIGLITPLGVGVKRTWANLIASKSGIVSTSTLPNAEEFDEIPSKVVGWVPKGPLAEGGYDASEHFSPREVRRLAPFIQYAIVATREAMQDADWKPETEAEKERAGSCIGSGIGSFEDTYQNSVALHDKGYRRVQPLLVPRILTNMAAGNVSIYFGLKGPNHAVSTACATGVHCIGDAARFIKDGYADVMVAGASEACVHPLSLAGFSRAKSVVTKFNEDPSKASRPFDKDRAGFVLGEGAGVVVLESLEHAIKRGATDKIYGEVSGYGLSGDATHITSPPENGDGARRAMQMAVERAGLRPGDIGYVNAHATSTLLGDRAENNALKRLFGEERPDLAVSSTKGAIGHLLGAAGSVEAIFATLAMKNRILPPTLNCDHPGEQEEDKREDFIFNYVRNEAQSVPVEYKMDHVVTNSFGFGGTNASLCLSRWSGEAN</sequence>
<dbReference type="NCBIfam" id="TIGR03150">
    <property type="entry name" value="fabF"/>
    <property type="match status" value="1"/>
</dbReference>
<evidence type="ECO:0000256" key="8">
    <source>
        <dbReference type="ARBA" id="ARBA00049541"/>
    </source>
</evidence>
<keyword evidence="3 9" id="KW-0808">Transferase</keyword>
<feature type="domain" description="Ketosynthase family 3 (KS3)" evidence="12">
    <location>
        <begin position="1"/>
        <end position="435"/>
    </location>
</feature>
<dbReference type="GO" id="GO:0005739">
    <property type="term" value="C:mitochondrion"/>
    <property type="evidence" value="ECO:0007669"/>
    <property type="project" value="TreeGrafter"/>
</dbReference>
<dbReference type="FunFam" id="3.40.47.10:FF:000009">
    <property type="entry name" value="3-oxoacyl-[acyl-carrier-protein] synthase 2"/>
    <property type="match status" value="1"/>
</dbReference>
<evidence type="ECO:0000256" key="10">
    <source>
        <dbReference type="PIRSR" id="PIRSR000447-1"/>
    </source>
</evidence>
<comment type="catalytic activity">
    <reaction evidence="8">
        <text>a fatty acyl-[ACP] + malonyl-[ACP] + H(+) = a 3-oxoacyl-[ACP] + holo-[ACP] + CO2</text>
        <dbReference type="Rhea" id="RHEA:22836"/>
        <dbReference type="Rhea" id="RHEA-COMP:9623"/>
        <dbReference type="Rhea" id="RHEA-COMP:9685"/>
        <dbReference type="Rhea" id="RHEA-COMP:9916"/>
        <dbReference type="Rhea" id="RHEA-COMP:14125"/>
        <dbReference type="ChEBI" id="CHEBI:15378"/>
        <dbReference type="ChEBI" id="CHEBI:16526"/>
        <dbReference type="ChEBI" id="CHEBI:64479"/>
        <dbReference type="ChEBI" id="CHEBI:78449"/>
        <dbReference type="ChEBI" id="CHEBI:78776"/>
        <dbReference type="ChEBI" id="CHEBI:138651"/>
        <dbReference type="EC" id="2.3.1.41"/>
    </reaction>
</comment>
<evidence type="ECO:0000313" key="13">
    <source>
        <dbReference type="EMBL" id="VEU22329.1"/>
    </source>
</evidence>
<dbReference type="AlphaFoldDB" id="A0A448YN07"/>
<keyword evidence="4" id="KW-0276">Fatty acid metabolism</keyword>
<evidence type="ECO:0000256" key="9">
    <source>
        <dbReference type="PIRNR" id="PIRNR000447"/>
    </source>
</evidence>
<dbReference type="InterPro" id="IPR017568">
    <property type="entry name" value="3-oxoacyl-ACP_synth-2"/>
</dbReference>
<dbReference type="GO" id="GO:0006633">
    <property type="term" value="P:fatty acid biosynthetic process"/>
    <property type="evidence" value="ECO:0007669"/>
    <property type="project" value="UniProtKB-KW"/>
</dbReference>
<comment type="similarity">
    <text evidence="1 9 11">Belongs to the thiolase-like superfamily. Beta-ketoacyl-ACP synthases family.</text>
</comment>
<dbReference type="FunCoup" id="A0A448YN07">
    <property type="interactions" value="472"/>
</dbReference>
<dbReference type="NCBIfam" id="NF005589">
    <property type="entry name" value="PRK07314.1"/>
    <property type="match status" value="1"/>
</dbReference>
<gene>
    <name evidence="13" type="ORF">BRENAR_LOCUS3060</name>
</gene>
<keyword evidence="6 9" id="KW-0275">Fatty acid biosynthesis</keyword>
<dbReference type="InterPro" id="IPR018201">
    <property type="entry name" value="Ketoacyl_synth_AS"/>
</dbReference>
<dbReference type="STRING" id="13370.A0A448YN07"/>
<evidence type="ECO:0000256" key="7">
    <source>
        <dbReference type="ARBA" id="ARBA00023315"/>
    </source>
</evidence>
<proteinExistence type="inferred from homology"/>
<evidence type="ECO:0000259" key="12">
    <source>
        <dbReference type="PROSITE" id="PS52004"/>
    </source>
</evidence>
<dbReference type="CDD" id="cd00834">
    <property type="entry name" value="KAS_I_II"/>
    <property type="match status" value="1"/>
</dbReference>
<protein>
    <recommendedName>
        <fullName evidence="9">3-oxoacyl-[acyl-carrier-protein] synthase</fullName>
    </recommendedName>
</protein>
<dbReference type="SMART" id="SM00825">
    <property type="entry name" value="PKS_KS"/>
    <property type="match status" value="1"/>
</dbReference>
<dbReference type="PROSITE" id="PS52004">
    <property type="entry name" value="KS3_2"/>
    <property type="match status" value="1"/>
</dbReference>
<dbReference type="SUPFAM" id="SSF53901">
    <property type="entry name" value="Thiolase-like"/>
    <property type="match status" value="2"/>
</dbReference>
<dbReference type="InterPro" id="IPR014030">
    <property type="entry name" value="Ketoacyl_synth_N"/>
</dbReference>